<dbReference type="Pfam" id="PF04199">
    <property type="entry name" value="Cyclase"/>
    <property type="match status" value="1"/>
</dbReference>
<evidence type="ECO:0000256" key="2">
    <source>
        <dbReference type="SAM" id="SignalP"/>
    </source>
</evidence>
<dbReference type="Gene3D" id="3.50.30.50">
    <property type="entry name" value="Putative cyclase"/>
    <property type="match status" value="1"/>
</dbReference>
<protein>
    <recommendedName>
        <fullName evidence="5">Cyclase</fullName>
    </recommendedName>
</protein>
<gene>
    <name evidence="3" type="ORF">GWI33_020056</name>
</gene>
<dbReference type="OrthoDB" id="7108654at2759"/>
<sequence>MRTFIFAFIGFIFLLFHANCSSSQTIIDLTWNFNNETIYWPGQRQFQITKATESEKRGFWYSVKEFCAAEHGGTHFDAPYHFYKEGWKVSEVPVDRLFAKGALIETNQSNLYAKDLIKWEESNGRFDNGTVLLVKTGMGKYWTSNKTKYLALDTQNRMNFPGLSADAALWIAQSGQFFGVGIDTPSIDPGNSTDMVAHRTLASGQLFNLENVNLQEIHLRKGFDIIIAPMKLEEGTGAPVRIFAILKIS</sequence>
<dbReference type="SUPFAM" id="SSF102198">
    <property type="entry name" value="Putative cyclase"/>
    <property type="match status" value="1"/>
</dbReference>
<keyword evidence="4" id="KW-1185">Reference proteome</keyword>
<dbReference type="Proteomes" id="UP000625711">
    <property type="component" value="Unassembled WGS sequence"/>
</dbReference>
<comment type="caution">
    <text evidence="3">The sequence shown here is derived from an EMBL/GenBank/DDBJ whole genome shotgun (WGS) entry which is preliminary data.</text>
</comment>
<dbReference type="GO" id="GO:0004061">
    <property type="term" value="F:arylformamidase activity"/>
    <property type="evidence" value="ECO:0007669"/>
    <property type="project" value="InterPro"/>
</dbReference>
<dbReference type="PANTHER" id="PTHR31118">
    <property type="entry name" value="CYCLASE-LIKE PROTEIN 2"/>
    <property type="match status" value="1"/>
</dbReference>
<accession>A0A834I3Z0</accession>
<evidence type="ECO:0008006" key="5">
    <source>
        <dbReference type="Google" id="ProtNLM"/>
    </source>
</evidence>
<feature type="signal peptide" evidence="2">
    <location>
        <begin position="1"/>
        <end position="23"/>
    </location>
</feature>
<dbReference type="GO" id="GO:0019441">
    <property type="term" value="P:L-tryptophan catabolic process to kynurenine"/>
    <property type="evidence" value="ECO:0007669"/>
    <property type="project" value="InterPro"/>
</dbReference>
<reference evidence="3" key="1">
    <citation type="submission" date="2020-08" db="EMBL/GenBank/DDBJ databases">
        <title>Genome sequencing and assembly of the red palm weevil Rhynchophorus ferrugineus.</title>
        <authorList>
            <person name="Dias G.B."/>
            <person name="Bergman C.M."/>
            <person name="Manee M."/>
        </authorList>
    </citation>
    <scope>NUCLEOTIDE SEQUENCE</scope>
    <source>
        <strain evidence="3">AA-2017</strain>
        <tissue evidence="3">Whole larva</tissue>
    </source>
</reference>
<feature type="chain" id="PRO_5032602427" description="Cyclase" evidence="2">
    <location>
        <begin position="24"/>
        <end position="249"/>
    </location>
</feature>
<evidence type="ECO:0000313" key="4">
    <source>
        <dbReference type="Proteomes" id="UP000625711"/>
    </source>
</evidence>
<dbReference type="PANTHER" id="PTHR31118:SF12">
    <property type="entry name" value="CYCLASE-LIKE PROTEIN 2"/>
    <property type="match status" value="1"/>
</dbReference>
<dbReference type="EMBL" id="JAACXV010014526">
    <property type="protein sequence ID" value="KAF7266547.1"/>
    <property type="molecule type" value="Genomic_DNA"/>
</dbReference>
<dbReference type="InterPro" id="IPR037175">
    <property type="entry name" value="KFase_sf"/>
</dbReference>
<evidence type="ECO:0000256" key="1">
    <source>
        <dbReference type="ARBA" id="ARBA00007865"/>
    </source>
</evidence>
<organism evidence="3 4">
    <name type="scientific">Rhynchophorus ferrugineus</name>
    <name type="common">Red palm weevil</name>
    <name type="synonym">Curculio ferrugineus</name>
    <dbReference type="NCBI Taxonomy" id="354439"/>
    <lineage>
        <taxon>Eukaryota</taxon>
        <taxon>Metazoa</taxon>
        <taxon>Ecdysozoa</taxon>
        <taxon>Arthropoda</taxon>
        <taxon>Hexapoda</taxon>
        <taxon>Insecta</taxon>
        <taxon>Pterygota</taxon>
        <taxon>Neoptera</taxon>
        <taxon>Endopterygota</taxon>
        <taxon>Coleoptera</taxon>
        <taxon>Polyphaga</taxon>
        <taxon>Cucujiformia</taxon>
        <taxon>Curculionidae</taxon>
        <taxon>Dryophthorinae</taxon>
        <taxon>Rhynchophorus</taxon>
    </lineage>
</organism>
<name>A0A834I3Z0_RHYFE</name>
<proteinExistence type="inferred from homology"/>
<dbReference type="AlphaFoldDB" id="A0A834I3Z0"/>
<evidence type="ECO:0000313" key="3">
    <source>
        <dbReference type="EMBL" id="KAF7266547.1"/>
    </source>
</evidence>
<keyword evidence="2" id="KW-0732">Signal</keyword>
<dbReference type="InterPro" id="IPR007325">
    <property type="entry name" value="KFase/CYL"/>
</dbReference>
<comment type="similarity">
    <text evidence="1">Belongs to the Cyclase 1 superfamily.</text>
</comment>